<dbReference type="Pfam" id="PF00018">
    <property type="entry name" value="SH3_1"/>
    <property type="match status" value="1"/>
</dbReference>
<feature type="compositionally biased region" description="Basic and acidic residues" evidence="4">
    <location>
        <begin position="561"/>
        <end position="599"/>
    </location>
</feature>
<dbReference type="GO" id="GO:0005085">
    <property type="term" value="F:guanyl-nucleotide exchange factor activity"/>
    <property type="evidence" value="ECO:0007669"/>
    <property type="project" value="UniProtKB-KW"/>
</dbReference>
<feature type="domain" description="DH" evidence="7">
    <location>
        <begin position="1478"/>
        <end position="1662"/>
    </location>
</feature>
<dbReference type="CDD" id="cd00160">
    <property type="entry name" value="RhoGEF"/>
    <property type="match status" value="1"/>
</dbReference>
<feature type="domain" description="SH3" evidence="5">
    <location>
        <begin position="1812"/>
        <end position="1873"/>
    </location>
</feature>
<dbReference type="PROSITE" id="PS50003">
    <property type="entry name" value="PH_DOMAIN"/>
    <property type="match status" value="1"/>
</dbReference>
<dbReference type="SMART" id="SM00326">
    <property type="entry name" value="SH3"/>
    <property type="match status" value="1"/>
</dbReference>
<dbReference type="SUPFAM" id="SSF48065">
    <property type="entry name" value="DBL homology domain (DH-domain)"/>
    <property type="match status" value="1"/>
</dbReference>
<evidence type="ECO:0000256" key="4">
    <source>
        <dbReference type="SAM" id="MobiDB-lite"/>
    </source>
</evidence>
<organism evidence="8 9">
    <name type="scientific">Phrynocephalus forsythii</name>
    <dbReference type="NCBI Taxonomy" id="171643"/>
    <lineage>
        <taxon>Eukaryota</taxon>
        <taxon>Metazoa</taxon>
        <taxon>Chordata</taxon>
        <taxon>Craniata</taxon>
        <taxon>Vertebrata</taxon>
        <taxon>Euteleostomi</taxon>
        <taxon>Lepidosauria</taxon>
        <taxon>Squamata</taxon>
        <taxon>Bifurcata</taxon>
        <taxon>Unidentata</taxon>
        <taxon>Episquamata</taxon>
        <taxon>Toxicofera</taxon>
        <taxon>Iguania</taxon>
        <taxon>Acrodonta</taxon>
        <taxon>Agamidae</taxon>
        <taxon>Agaminae</taxon>
        <taxon>Phrynocephalus</taxon>
    </lineage>
</organism>
<evidence type="ECO:0000256" key="1">
    <source>
        <dbReference type="ARBA" id="ARBA00022443"/>
    </source>
</evidence>
<dbReference type="GO" id="GO:0005737">
    <property type="term" value="C:cytoplasm"/>
    <property type="evidence" value="ECO:0007669"/>
    <property type="project" value="TreeGrafter"/>
</dbReference>
<evidence type="ECO:0008006" key="10">
    <source>
        <dbReference type="Google" id="ProtNLM"/>
    </source>
</evidence>
<evidence type="ECO:0000259" key="6">
    <source>
        <dbReference type="PROSITE" id="PS50003"/>
    </source>
</evidence>
<dbReference type="SUPFAM" id="SSF50729">
    <property type="entry name" value="PH domain-like"/>
    <property type="match status" value="1"/>
</dbReference>
<dbReference type="SMART" id="SM00233">
    <property type="entry name" value="PH"/>
    <property type="match status" value="1"/>
</dbReference>
<feature type="compositionally biased region" description="Polar residues" evidence="4">
    <location>
        <begin position="642"/>
        <end position="659"/>
    </location>
</feature>
<proteinExistence type="predicted"/>
<feature type="compositionally biased region" description="Polar residues" evidence="4">
    <location>
        <begin position="1087"/>
        <end position="1104"/>
    </location>
</feature>
<accession>A0A9Q0XUZ5</accession>
<dbReference type="Pfam" id="PF00621">
    <property type="entry name" value="RhoGEF"/>
    <property type="match status" value="1"/>
</dbReference>
<feature type="region of interest" description="Disordered" evidence="4">
    <location>
        <begin position="453"/>
        <end position="498"/>
    </location>
</feature>
<dbReference type="Proteomes" id="UP001142489">
    <property type="component" value="Unassembled WGS sequence"/>
</dbReference>
<dbReference type="InterPro" id="IPR047271">
    <property type="entry name" value="Ephexin-like"/>
</dbReference>
<dbReference type="PROSITE" id="PS00741">
    <property type="entry name" value="DH_1"/>
    <property type="match status" value="1"/>
</dbReference>
<protein>
    <recommendedName>
        <fullName evidence="10">Rho guanine nucleotide exchange factor 5</fullName>
    </recommendedName>
</protein>
<sequence length="1898" mass="210387">MTAILASNCCNNVPLMESEKIKEGDPFLPATAAFSDAVDFAPARNHQDGTKLIAMSSVSEEETREKEDSSFSPDLALLFVVEEQIWGRLSNSVQKEDPEGLEGSQQDPETWSEPSEGERNPCIQEARNTAFHLGQHGAVSSLSIHQSSLVNAITPAQVPSSPSEVAMGQVEAQVLLAGFPPALDLYDTFSEAQGEQATETKRAAARKESDYECLPVSHDISKCHQNVGSFEAPSSVDHSWERDTRQEMSEGILESVQAVQDTKMHPHTEGAGQMEASVSTKNEEQKVREFQEEIEDEEFSSPSQSRPGSSEDRRIDADTTETEPGGILSLISSKKVDNCLDREEMAEGLLENSNSAILHFLDKEEDDEEKNRAPSLKEITKTTDAERHIDCGESEADQNEFLQKVEPESAETKALDLGDKGWSRKEEILDWKGMENKMGGNDKPELEHDAWEGQQQDMEVEEASREKAQRKMETTPVTLGPDTLSNLTNKVASPDVNQNSSLTKVEGFAVSLEQVYPSSHCTESTSGLPESCVQATGMPFAKTSSEGFIPKTKPPVSPDPRPLEDSGMDDKGDHPSQSGHNEKPPTTEDGKHSLKEKSSKVLRMSKVPKALMDLYDPQLEDEPVDAETHLLPTSPVIPKAPSVQQVNASKGPSDGSSGNALLCEKSDALQETPNQNLPGSCHLDLVDNDEDSAVDSDMTMHDSSKESSFIEDVQNSASTSLQNIPLGEELCDTVQKTIELGHDLPCATQYLVSFHKKDTTAHSFEKSYQHQDAPIGSFVFPGKDTAADTPYMEQQPSNHESGCFSDCGQNGTEEDPNIDSPPLDVPCAIATDVTQLTKPLTSVPISEQALAFEHTTTHLGQLALLDSDYRQSVQPSAHPHNTNVLAHTVTPHDLHPKHPSHHEEQLSSSSETSQFLGPIMSPQSSTPSLDAGHFEQPTTPECDLSQDSQAPKSLLSSNEPLSLGCAANQGAPMPMVLKKATICSLSATCIASQPVQLVQLSKSSQSWECIASKRLSTEDPDLTGALNKDTDCPYLTSRSSSPLTLDANQSVQHAVGAPIPNPPIDCTEGDDWAHGSVPVANLVSQMTPSVHGSTSPSQLHNMESSVEEPSVVQLAKSEGTGVPRDLEVGPLGTHSDSVMVGNDTFAANNFSCVSETISRDTHDGKGLDLTLHHHLVESQKRCEVTESQSSKPAPLLFAFTNPIHFLQPGPPSPPTTRHPQKQQAEPREPLWWQATAETAAEDMTVPMGSQRAAEDTGRFRVDLGTPVMEPSPAVVPRKDRAAKHLPLEKSSSCPYKNVAGSDTKGSTSSSKKQEEERIKYRTKSKDWHRQGVRKTSIPTESVLEGIASLVSSKEYASVQKDKTEHSDRVKYGERTAAATVENFKRRHSKLINSSRLLYQEYSDVALNKAIQNQKRDSLSEEVEPGTSPDSPRLRRKALTSQDSYLQRLSVSSSVSLWQDIPMVRGSTMLLNMTREEQKLQEAKFELIASEASYLRSLNIAVDHFQHSQELQAVLSNQDRQWLFSRLQDVRDVSANFLFDLEEKLEENMFTFNVCDVALRHAPEFRRVYLPYVTNQTYQEQTFQRLMNGVPAFQQVLEKLESDPVCQRLSLKSFLILPFQRITRLKLLLQNILKRTRPGAEEEIQATQACDALEKLIKDCNENVQLMKSTEELIYLSKNMAFECKIFPLISQSRRLVKHGELTALEYNPGLKWKLTTRSIYLHLFNDYLLLSRPRENGRFIVFDYAASSDVRGEKCEMKLHGTNKNVFRLFLLHNHQGKKVEFLFRTETQSEKLRWISALSPQQIDLDFLDDPDALQVQGVKSYKPRENDELALEKADIIMVLAQSSDGWLEGVRLSDGERGWFPLDHVDFISSKQVRQMNLKEEQRVKKAKQQVFHKK</sequence>
<dbReference type="Gene3D" id="1.20.900.10">
    <property type="entry name" value="Dbl homology (DH) domain"/>
    <property type="match status" value="1"/>
</dbReference>
<dbReference type="InterPro" id="IPR035899">
    <property type="entry name" value="DBL_dom_sf"/>
</dbReference>
<dbReference type="Gene3D" id="2.30.29.30">
    <property type="entry name" value="Pleckstrin-homology domain (PH domain)/Phosphotyrosine-binding domain (PTB)"/>
    <property type="match status" value="1"/>
</dbReference>
<dbReference type="OrthoDB" id="27593at2759"/>
<feature type="region of interest" description="Disordered" evidence="4">
    <location>
        <begin position="1412"/>
        <end position="1433"/>
    </location>
</feature>
<feature type="region of interest" description="Disordered" evidence="4">
    <location>
        <begin position="618"/>
        <end position="660"/>
    </location>
</feature>
<feature type="region of interest" description="Disordered" evidence="4">
    <location>
        <begin position="791"/>
        <end position="817"/>
    </location>
</feature>
<keyword evidence="1 3" id="KW-0728">SH3 domain</keyword>
<dbReference type="PROSITE" id="PS50010">
    <property type="entry name" value="DH_2"/>
    <property type="match status" value="1"/>
</dbReference>
<feature type="compositionally biased region" description="Basic and acidic residues" evidence="4">
    <location>
        <begin position="890"/>
        <end position="905"/>
    </location>
</feature>
<evidence type="ECO:0000256" key="3">
    <source>
        <dbReference type="PROSITE-ProRule" id="PRU00192"/>
    </source>
</evidence>
<feature type="compositionally biased region" description="Basic and acidic residues" evidence="4">
    <location>
        <begin position="1311"/>
        <end position="1329"/>
    </location>
</feature>
<evidence type="ECO:0000313" key="8">
    <source>
        <dbReference type="EMBL" id="KAJ7329259.1"/>
    </source>
</evidence>
<keyword evidence="9" id="KW-1185">Reference proteome</keyword>
<reference evidence="8" key="1">
    <citation type="journal article" date="2023" name="DNA Res.">
        <title>Chromosome-level genome assembly of Phrynocephalus forsythii using third-generation DNA sequencing and Hi-C analysis.</title>
        <authorList>
            <person name="Qi Y."/>
            <person name="Zhao W."/>
            <person name="Zhao Y."/>
            <person name="Niu C."/>
            <person name="Cao S."/>
            <person name="Zhang Y."/>
        </authorList>
    </citation>
    <scope>NUCLEOTIDE SEQUENCE</scope>
    <source>
        <tissue evidence="8">Muscle</tissue>
    </source>
</reference>
<comment type="caution">
    <text evidence="8">The sequence shown here is derived from an EMBL/GenBank/DDBJ whole genome shotgun (WGS) entry which is preliminary data.</text>
</comment>
<feature type="domain" description="PH" evidence="6">
    <location>
        <begin position="1694"/>
        <end position="1804"/>
    </location>
</feature>
<dbReference type="GO" id="GO:0035556">
    <property type="term" value="P:intracellular signal transduction"/>
    <property type="evidence" value="ECO:0007669"/>
    <property type="project" value="InterPro"/>
</dbReference>
<feature type="compositionally biased region" description="Polar residues" evidence="4">
    <location>
        <begin position="945"/>
        <end position="955"/>
    </location>
</feature>
<feature type="region of interest" description="Disordered" evidence="4">
    <location>
        <begin position="364"/>
        <end position="395"/>
    </location>
</feature>
<dbReference type="InterPro" id="IPR036028">
    <property type="entry name" value="SH3-like_dom_sf"/>
</dbReference>
<feature type="compositionally biased region" description="Basic and acidic residues" evidence="4">
    <location>
        <begin position="462"/>
        <end position="473"/>
    </location>
</feature>
<evidence type="ECO:0000259" key="7">
    <source>
        <dbReference type="PROSITE" id="PS50010"/>
    </source>
</evidence>
<dbReference type="GO" id="GO:0005634">
    <property type="term" value="C:nucleus"/>
    <property type="evidence" value="ECO:0007669"/>
    <property type="project" value="TreeGrafter"/>
</dbReference>
<feature type="compositionally biased region" description="Polar residues" evidence="4">
    <location>
        <begin position="103"/>
        <end position="113"/>
    </location>
</feature>
<dbReference type="InterPro" id="IPR001452">
    <property type="entry name" value="SH3_domain"/>
</dbReference>
<dbReference type="InterPro" id="IPR001849">
    <property type="entry name" value="PH_domain"/>
</dbReference>
<dbReference type="FunFam" id="1.20.900.10:FF:000007">
    <property type="entry name" value="rho guanine nucleotide exchange factor 19"/>
    <property type="match status" value="1"/>
</dbReference>
<dbReference type="InterPro" id="IPR000219">
    <property type="entry name" value="DH_dom"/>
</dbReference>
<dbReference type="PROSITE" id="PS50002">
    <property type="entry name" value="SH3"/>
    <property type="match status" value="1"/>
</dbReference>
<feature type="compositionally biased region" description="Basic and acidic residues" evidence="4">
    <location>
        <begin position="378"/>
        <end position="391"/>
    </location>
</feature>
<evidence type="ECO:0000313" key="9">
    <source>
        <dbReference type="Proteomes" id="UP001142489"/>
    </source>
</evidence>
<feature type="region of interest" description="Disordered" evidence="4">
    <location>
        <begin position="1205"/>
        <end position="1228"/>
    </location>
</feature>
<dbReference type="InterPro" id="IPR047270">
    <property type="entry name" value="PH_ephexin"/>
</dbReference>
<feature type="region of interest" description="Disordered" evidence="4">
    <location>
        <begin position="1285"/>
        <end position="1333"/>
    </location>
</feature>
<feature type="region of interest" description="Disordered" evidence="4">
    <location>
        <begin position="538"/>
        <end position="606"/>
    </location>
</feature>
<feature type="compositionally biased region" description="Basic and acidic residues" evidence="4">
    <location>
        <begin position="281"/>
        <end position="291"/>
    </location>
</feature>
<dbReference type="EMBL" id="JAPFRF010000006">
    <property type="protein sequence ID" value="KAJ7329259.1"/>
    <property type="molecule type" value="Genomic_DNA"/>
</dbReference>
<feature type="region of interest" description="Disordered" evidence="4">
    <location>
        <begin position="266"/>
        <end position="326"/>
    </location>
</feature>
<dbReference type="PANTHER" id="PTHR12845">
    <property type="entry name" value="GUANINE NUCLEOTIDE EXCHANGE FACTOR"/>
    <property type="match status" value="1"/>
</dbReference>
<dbReference type="Gene3D" id="2.30.30.40">
    <property type="entry name" value="SH3 Domains"/>
    <property type="match status" value="1"/>
</dbReference>
<dbReference type="SUPFAM" id="SSF50044">
    <property type="entry name" value="SH3-domain"/>
    <property type="match status" value="1"/>
</dbReference>
<dbReference type="CDD" id="cd01221">
    <property type="entry name" value="PH_ephexin"/>
    <property type="match status" value="1"/>
</dbReference>
<evidence type="ECO:0000259" key="5">
    <source>
        <dbReference type="PROSITE" id="PS50002"/>
    </source>
</evidence>
<feature type="region of interest" description="Disordered" evidence="4">
    <location>
        <begin position="1087"/>
        <end position="1107"/>
    </location>
</feature>
<keyword evidence="2" id="KW-0344">Guanine-nucleotide releasing factor</keyword>
<feature type="region of interest" description="Disordered" evidence="4">
    <location>
        <begin position="90"/>
        <end position="120"/>
    </location>
</feature>
<dbReference type="InterPro" id="IPR011993">
    <property type="entry name" value="PH-like_dom_sf"/>
</dbReference>
<dbReference type="SMART" id="SM00325">
    <property type="entry name" value="RhoGEF"/>
    <property type="match status" value="1"/>
</dbReference>
<feature type="region of interest" description="Disordered" evidence="4">
    <location>
        <begin position="890"/>
        <end position="955"/>
    </location>
</feature>
<dbReference type="InterPro" id="IPR001331">
    <property type="entry name" value="GDS_CDC24_CS"/>
</dbReference>
<evidence type="ECO:0000256" key="2">
    <source>
        <dbReference type="ARBA" id="ARBA00022658"/>
    </source>
</evidence>
<gene>
    <name evidence="8" type="ORF">JRQ81_015433</name>
</gene>
<dbReference type="PANTHER" id="PTHR12845:SF2">
    <property type="entry name" value="DH DOMAIN-CONTAINING PROTEIN-RELATED"/>
    <property type="match status" value="1"/>
</dbReference>
<name>A0A9Q0XUZ5_9SAUR</name>
<feature type="compositionally biased region" description="Low complexity" evidence="4">
    <location>
        <begin position="1300"/>
        <end position="1310"/>
    </location>
</feature>
<feature type="compositionally biased region" description="Polar residues" evidence="4">
    <location>
        <begin position="483"/>
        <end position="498"/>
    </location>
</feature>